<dbReference type="AlphaFoldDB" id="A0A800MW78"/>
<dbReference type="Proteomes" id="UP000465778">
    <property type="component" value="Unassembled WGS sequence"/>
</dbReference>
<name>A0A800MW78_CYTFI</name>
<sequence length="37" mass="4737">MTFRRKEGKLSEWVLSDMQKEKEQQRIFLYCRTLFFY</sequence>
<proteinExistence type="predicted"/>
<gene>
    <name evidence="1" type="ORF">KIS1582_2695</name>
</gene>
<evidence type="ECO:0000313" key="2">
    <source>
        <dbReference type="Proteomes" id="UP000465778"/>
    </source>
</evidence>
<protein>
    <submittedName>
        <fullName evidence="1">Uncharacterized protein</fullName>
    </submittedName>
</protein>
<organism evidence="1 2">
    <name type="scientific">Cytobacillus firmus</name>
    <name type="common">Bacillus firmus</name>
    <dbReference type="NCBI Taxonomy" id="1399"/>
    <lineage>
        <taxon>Bacteria</taxon>
        <taxon>Bacillati</taxon>
        <taxon>Bacillota</taxon>
        <taxon>Bacilli</taxon>
        <taxon>Bacillales</taxon>
        <taxon>Bacillaceae</taxon>
        <taxon>Cytobacillus</taxon>
    </lineage>
</organism>
<reference evidence="1 2" key="1">
    <citation type="journal article" date="2020" name="G3 (Bethesda)">
        <title>Whole Genome Sequencing and Comparative Genomics of Two Nematicidal Bacillus Strains Reveals a Wide Range of Possible Virulence Factors.</title>
        <authorList>
            <person name="Susic N."/>
            <person name="Janezic S."/>
            <person name="Rupnik M."/>
            <person name="Geric Stare B."/>
        </authorList>
    </citation>
    <scope>NUCLEOTIDE SEQUENCE [LARGE SCALE GENOMIC DNA]</scope>
    <source>
        <strain evidence="1 2">I-1582</strain>
    </source>
</reference>
<accession>A0A800MW78</accession>
<evidence type="ECO:0000313" key="1">
    <source>
        <dbReference type="EMBL" id="KAF0823536.1"/>
    </source>
</evidence>
<dbReference type="EMBL" id="VDEM01000029">
    <property type="protein sequence ID" value="KAF0823536.1"/>
    <property type="molecule type" value="Genomic_DNA"/>
</dbReference>
<comment type="caution">
    <text evidence="1">The sequence shown here is derived from an EMBL/GenBank/DDBJ whole genome shotgun (WGS) entry which is preliminary data.</text>
</comment>